<comment type="caution">
    <text evidence="5">The sequence shown here is derived from an EMBL/GenBank/DDBJ whole genome shotgun (WGS) entry which is preliminary data.</text>
</comment>
<dbReference type="Gene3D" id="1.10.10.60">
    <property type="entry name" value="Homeodomain-like"/>
    <property type="match status" value="1"/>
</dbReference>
<dbReference type="GO" id="GO:0003700">
    <property type="term" value="F:DNA-binding transcription factor activity"/>
    <property type="evidence" value="ECO:0007669"/>
    <property type="project" value="InterPro"/>
</dbReference>
<gene>
    <name evidence="5" type="ORF">EV193_102474</name>
</gene>
<evidence type="ECO:0000313" key="6">
    <source>
        <dbReference type="Proteomes" id="UP000294257"/>
    </source>
</evidence>
<evidence type="ECO:0000313" key="5">
    <source>
        <dbReference type="EMBL" id="RZS43494.1"/>
    </source>
</evidence>
<dbReference type="Pfam" id="PF12625">
    <property type="entry name" value="Arabinose_bd"/>
    <property type="match status" value="1"/>
</dbReference>
<reference evidence="5 6" key="1">
    <citation type="submission" date="2019-02" db="EMBL/GenBank/DDBJ databases">
        <title>Genomic Encyclopedia of Type Strains, Phase IV (KMG-IV): sequencing the most valuable type-strain genomes for metagenomic binning, comparative biology and taxonomic classification.</title>
        <authorList>
            <person name="Goeker M."/>
        </authorList>
    </citation>
    <scope>NUCLEOTIDE SEQUENCE [LARGE SCALE GENOMIC DNA]</scope>
    <source>
        <strain evidence="5 6">DSM 101727</strain>
    </source>
</reference>
<dbReference type="GO" id="GO:0005829">
    <property type="term" value="C:cytosol"/>
    <property type="evidence" value="ECO:0007669"/>
    <property type="project" value="TreeGrafter"/>
</dbReference>
<evidence type="ECO:0000256" key="2">
    <source>
        <dbReference type="ARBA" id="ARBA00023125"/>
    </source>
</evidence>
<dbReference type="InterPro" id="IPR018060">
    <property type="entry name" value="HTH_AraC"/>
</dbReference>
<dbReference type="Pfam" id="PF12833">
    <property type="entry name" value="HTH_18"/>
    <property type="match status" value="1"/>
</dbReference>
<organism evidence="5 6">
    <name type="scientific">Herbihabitans rhizosphaerae</name>
    <dbReference type="NCBI Taxonomy" id="1872711"/>
    <lineage>
        <taxon>Bacteria</taxon>
        <taxon>Bacillati</taxon>
        <taxon>Actinomycetota</taxon>
        <taxon>Actinomycetes</taxon>
        <taxon>Pseudonocardiales</taxon>
        <taxon>Pseudonocardiaceae</taxon>
        <taxon>Herbihabitans</taxon>
    </lineage>
</organism>
<dbReference type="PANTHER" id="PTHR47894">
    <property type="entry name" value="HTH-TYPE TRANSCRIPTIONAL REGULATOR GADX"/>
    <property type="match status" value="1"/>
</dbReference>
<keyword evidence="1" id="KW-0805">Transcription regulation</keyword>
<evidence type="ECO:0000259" key="4">
    <source>
        <dbReference type="PROSITE" id="PS01124"/>
    </source>
</evidence>
<dbReference type="SUPFAM" id="SSF46689">
    <property type="entry name" value="Homeodomain-like"/>
    <property type="match status" value="1"/>
</dbReference>
<dbReference type="InterPro" id="IPR020449">
    <property type="entry name" value="Tscrpt_reg_AraC-type_HTH"/>
</dbReference>
<dbReference type="SMART" id="SM00342">
    <property type="entry name" value="HTH_ARAC"/>
    <property type="match status" value="1"/>
</dbReference>
<name>A0A4Q7L2V7_9PSEU</name>
<dbReference type="EMBL" id="SGWQ01000002">
    <property type="protein sequence ID" value="RZS43494.1"/>
    <property type="molecule type" value="Genomic_DNA"/>
</dbReference>
<evidence type="ECO:0000256" key="3">
    <source>
        <dbReference type="ARBA" id="ARBA00023163"/>
    </source>
</evidence>
<evidence type="ECO:0000256" key="1">
    <source>
        <dbReference type="ARBA" id="ARBA00023015"/>
    </source>
</evidence>
<dbReference type="GO" id="GO:0000976">
    <property type="term" value="F:transcription cis-regulatory region binding"/>
    <property type="evidence" value="ECO:0007669"/>
    <property type="project" value="TreeGrafter"/>
</dbReference>
<feature type="domain" description="HTH araC/xylS-type" evidence="4">
    <location>
        <begin position="259"/>
        <end position="338"/>
    </location>
</feature>
<dbReference type="PROSITE" id="PS01124">
    <property type="entry name" value="HTH_ARAC_FAMILY_2"/>
    <property type="match status" value="1"/>
</dbReference>
<accession>A0A4Q7L2V7</accession>
<keyword evidence="6" id="KW-1185">Reference proteome</keyword>
<dbReference type="PRINTS" id="PR00032">
    <property type="entry name" value="HTHARAC"/>
</dbReference>
<keyword evidence="3" id="KW-0804">Transcription</keyword>
<dbReference type="Proteomes" id="UP000294257">
    <property type="component" value="Unassembled WGS sequence"/>
</dbReference>
<protein>
    <submittedName>
        <fullName evidence="5">AraC family transcriptional regulator</fullName>
    </submittedName>
</protein>
<dbReference type="InterPro" id="IPR032687">
    <property type="entry name" value="AraC-type_N"/>
</dbReference>
<dbReference type="AlphaFoldDB" id="A0A4Q7L2V7"/>
<dbReference type="RefSeq" id="WP_242613209.1">
    <property type="nucleotide sequence ID" value="NZ_SGWQ01000002.1"/>
</dbReference>
<dbReference type="PANTHER" id="PTHR47894:SF1">
    <property type="entry name" value="HTH-TYPE TRANSCRIPTIONAL REGULATOR VQSM"/>
    <property type="match status" value="1"/>
</dbReference>
<proteinExistence type="predicted"/>
<dbReference type="InterPro" id="IPR009057">
    <property type="entry name" value="Homeodomain-like_sf"/>
</dbReference>
<keyword evidence="2" id="KW-0238">DNA-binding</keyword>
<sequence length="341" mass="37607">MSDRWADRLRMPRTCTSAALLTELAGEHGVPARVCLRGTGITEAMLRDPNSEIVARQELRLLENLVAELGHVPALGLTAGQRYHATTHGVWGFAVISSPTVGAALDVAVRYFELSFSFADIRKEDIGDGIRLVLDDSWLPEDVRRFHTERDVAGVATIQRDLLNVTLPLREFEVALPEPAYADRYTELVGTTPRFSAAITSITVDRAVLDLPLPQANPHTAEVCAAQCADLLQRRKQRLGTSGQVRDLLLRRRGVAEQEEIAAELHLSVRTLRRRLADEGTSYRELAAETATMLAEELLGAGLSVEDVAHRLGYSTASAFTHAFKRHKDITPGRYARAGRQ</sequence>